<evidence type="ECO:0000259" key="8">
    <source>
        <dbReference type="Pfam" id="PF08016"/>
    </source>
</evidence>
<evidence type="ECO:0000256" key="5">
    <source>
        <dbReference type="ARBA" id="ARBA00023136"/>
    </source>
</evidence>
<dbReference type="Gene3D" id="2.60.40.10">
    <property type="entry name" value="Immunoglobulins"/>
    <property type="match status" value="2"/>
</dbReference>
<feature type="transmembrane region" description="Helical" evidence="7">
    <location>
        <begin position="3463"/>
        <end position="3482"/>
    </location>
</feature>
<feature type="region of interest" description="Disordered" evidence="6">
    <location>
        <begin position="4210"/>
        <end position="4234"/>
    </location>
</feature>
<feature type="region of interest" description="Disordered" evidence="6">
    <location>
        <begin position="4260"/>
        <end position="4291"/>
    </location>
</feature>
<dbReference type="InterPro" id="IPR013122">
    <property type="entry name" value="PKD1_2_channel"/>
</dbReference>
<feature type="transmembrane region" description="Helical" evidence="7">
    <location>
        <begin position="3720"/>
        <end position="3743"/>
    </location>
</feature>
<evidence type="ECO:0000256" key="6">
    <source>
        <dbReference type="SAM" id="MobiDB-lite"/>
    </source>
</evidence>
<feature type="region of interest" description="Disordered" evidence="6">
    <location>
        <begin position="1048"/>
        <end position="1069"/>
    </location>
</feature>
<feature type="compositionally biased region" description="Low complexity" evidence="6">
    <location>
        <begin position="3938"/>
        <end position="3947"/>
    </location>
</feature>
<evidence type="ECO:0000256" key="7">
    <source>
        <dbReference type="SAM" id="Phobius"/>
    </source>
</evidence>
<feature type="transmembrane region" description="Helical" evidence="7">
    <location>
        <begin position="3653"/>
        <end position="3675"/>
    </location>
</feature>
<gene>
    <name evidence="9" type="ORF">HYH02_011496</name>
</gene>
<evidence type="ECO:0000256" key="2">
    <source>
        <dbReference type="ARBA" id="ARBA00004430"/>
    </source>
</evidence>
<feature type="transmembrane region" description="Helical" evidence="7">
    <location>
        <begin position="3687"/>
        <end position="3708"/>
    </location>
</feature>
<comment type="subcellular location">
    <subcellularLocation>
        <location evidence="2">Cytoplasm</location>
        <location evidence="2">Cytoskeleton</location>
        <location evidence="2">Cilium axoneme</location>
    </subcellularLocation>
    <subcellularLocation>
        <location evidence="1">Membrane</location>
        <topology evidence="1">Multi-pass membrane protein</topology>
    </subcellularLocation>
</comment>
<keyword evidence="5 7" id="KW-0472">Membrane</keyword>
<feature type="region of interest" description="Disordered" evidence="6">
    <location>
        <begin position="2643"/>
        <end position="2666"/>
    </location>
</feature>
<feature type="domain" description="Polycystin cation channel PKD1/PKD2" evidence="8">
    <location>
        <begin position="3606"/>
        <end position="3746"/>
    </location>
</feature>
<protein>
    <recommendedName>
        <fullName evidence="8">Polycystin cation channel PKD1/PKD2 domain-containing protein</fullName>
    </recommendedName>
</protein>
<dbReference type="SUPFAM" id="SSF52058">
    <property type="entry name" value="L domain-like"/>
    <property type="match status" value="1"/>
</dbReference>
<feature type="compositionally biased region" description="Low complexity" evidence="6">
    <location>
        <begin position="925"/>
        <end position="956"/>
    </location>
</feature>
<feature type="region of interest" description="Disordered" evidence="6">
    <location>
        <begin position="4396"/>
        <end position="4482"/>
    </location>
</feature>
<reference evidence="9" key="1">
    <citation type="journal article" date="2020" name="bioRxiv">
        <title>Comparative genomics of Chlamydomonas.</title>
        <authorList>
            <person name="Craig R.J."/>
            <person name="Hasan A.R."/>
            <person name="Ness R.W."/>
            <person name="Keightley P.D."/>
        </authorList>
    </citation>
    <scope>NUCLEOTIDE SEQUENCE</scope>
    <source>
        <strain evidence="9">CCAP 11/173</strain>
    </source>
</reference>
<sequence>MVEQAEFDADDGDRLGEMSSGCTGTGASTLSSWVGSADPCYDGTTGPSPAGFDFLQCENYNVVGIDLSGLDMTGCVFPATWIPGPGLTFVKTLRVNNSTGLALTADALLPSIETLEFVGSTPPAGGLLPSMVNMTSLKVLKIIDYPFTGPIPSGFGSLAQLTEVRFSGTGLTGPIPSDFASLTSLAILDLSYSSGMCGSVPSGLAACTLFDTTGTSIDQPCGGGASDGSLAAHTAACGGGGASSPLPPSPTPSPAPPSPTPSPPPPSPTPSPPPPSPEPPSPTPSPPPPSPEPPSPTPSPPPPSPEPPSPTPSPPPPSPEPPSPSPTPSPPPPSPEPPSPTPSPPPPSPEPPSPTPSPSPPPPSPEPPSPTPSPPPPSPEPPSPSPSPLPPSPTPSPPPPSPSPSPLPPSPTPSPPPPSPPSPSPPPALPWERQLDTLPERPLQRAGRPLTVLLRTHRAFNLSSNQAWSAALLPPGAAAGASAAPAGALAPWRYYNGEYQWRAVVPASQLQKAGNYTLFVFATIAGTPASLNVSRNGSRVAIWPGPPAAAGAALALTPLAPGNTTAVGDPLGVDLRLVDAFGNPAQAAAGVSVTLAGPASRRTVVPGANFTALGAGAGAGGAFRYVHVLEAQELLTAALNVTGVTAASASLAVAAVAPEAVAYGASVGAATVKLYGSSAGVAGAGGGVSLAPGLALTGLSEVSNRLNLPVVRPLGVAFGGNPGLRAVVTLAGPRPGTGGAVASAATSFNGSWSFGNRSYVAFFKAPAPGVYDVTVSLSHPAMSSASASVALVFNATQPPLAVAGSLTLSALNASRVGDWAYLTAALRDVAGQPAMSTAGVTLTARGSASGSLDLALAPAGGGAWRARYDFTQQESVAFTLTVAGAVAGTATVSVLGVAPSYLSLPASLAAARMINVLSASAAPASNTTTTTTSSSSTSSSNSSTSSTSSSSSSSGGLLGTDVTTGLASAAIAAGAALVVPLAQAVSVEVPVLTAQGGRRWLSDPALSVALSLVPSALLEDVSSTYAAALQGSLRRLLRAAGELDPAATAAGGGGAYGDRRRGLQAGTTGTSTGNGTAGFGGSTYYDVAAWNSSAAAYYGSAYSHAYDYPAYTGEFAADNAAGAGVDLGAYAWDPAAEPRDPWPAPVAGGAAPAPPLNADSPEAVSAIQDRLAATPGVLTFKGNFSTFKSAYLLSLWLPAADTYTALLSVRAPAVAGSLRLSRFLLTGLDVSALASAANANSQWDPAVNPLVTLNVEYPGLASPAAYPGGATGLLADVRRLLAARAGLAAPDNVVVWSLGAGAAGTGVKLVMQIWFDAKWASISSGFSAMSALQFFYLRLTSLPGPLLSDPAAYPALPAAGIAASNVSLSEPFASQLLGSSTATAADGTTTTGTPLTILPISLSDATSGGGSTTLTTSAVLAAAAASGDPALAAPPVLTLVGEPYVEVVEGGNFTDPGAYMYDPLDGFGAAAGVRVTVRLCSRRPDLATLMYALDAAAAAASAAAGASGNATTAAAVSAAAVAAASAPPPAVFTCLTSPALSAAANSSSSAGNATAASGSLTVFASGFALDASTANAASQMYLLSYSAVNSRGAAAVPRHRALVVRPRCDAAAGEFWCPALGACSVGRVCSPSLATLAFALAAVSSATSTSSSSSTTSAALDAAAVAAAAGTAASGGAAPLAVLSTPDGGVAVVGADGSTVFLDPLAYTRTSFASADALAAFATDPNNYGLLGNLLLSATDLGGGASAAAATAAAAATSGLLSAEQPVYSRDTLPPTISLLGSGVPALTADGSAVMVDTVEVGSAWADPGAVARDARDGDLTALLQTYGAAAVDTSRPTPPGAGFSFLVEYAVSDLSGNAAEPARRLVVVACPANRTACTDVSGLPACATPDGICGGDAIAPAGAITDAAANVTDATTNATSTTTSTSTTSTSTAVTAATLLTSASLTPPSLRLIGPAEVAVTQGSSFERCAASLLPATATCDAGAAAWDVRDGSLDLRVTVCGAPLRASRPGQVLLPLALACNASTATPGTYTLTYAVANSAGVAAYASRRLTVLPACPPGERVCSGGGAAGTPVVCSTGGGTCADNLLESTSALAANFSLSLASGAAAAPPAAPTLQLLTGAAAAPLVTLRRGRPYAPCAAGTDLSMPSTQPCEPGAIAWTTAAAATDGASNLTAASNLTDRVVVCPPLACLRALAAASSSNTTFAALSANATGCSADLLRRHTLAAKGLAGCGINTLAPPGAVFYVDFWVWDDGRPPRNATARRTIVITEPCPEPAAPNFCSDGAGGFLCSPAPCGDATAVFLPPRTDGPTISLLPSGGSSGSDGAAAGGGGGGGSIVYVEFGTVAPVYLGPCALGNDTRGCGATASGFELPTAPGGAVTEADLTPYLSVLATTPCPAAAAAAAPGAQPCLACSLEALAVAGACLPGVYTFRYSVSDEQGRTATADRTVVVYQRARVDATMALLPGGLTDPIASAQLLSNLRNTSHTDYAAALANVTARLTRAGLGVRVSDVDLTAASMAPASPPPSAAAPASLVVGVSVTLYNPPALHRGPQGVAELAAAAGGASGTLAGRRRRGLLGLLADGDAMGDDDEAEDVRAAGVEEDMSAVMAEVWRGLALQRLRELRTQSRPLRALLSLSTSSTSASSSASSAPTQKQWQQQQQDEGRRLLRLELSEVAAGIAGPDLSVQAAAGLPSAGGDYEEADLSELQQQQDEEAAGRDASQQLLARASRMLLQANSTTNATTITTGSNSSDITTANLLSAMAAAVSLSLNATAANASVPPSPDLLTGYAVAAASLASALAASLTDVSTQLAALPSAINTTFGDAAAAFEEELAARAQAALAALLGSSAAAANASLVGAAEVERLLDLQLAAAEAADAAIGELGATMTQLAADTRAQTDRALYVAAAVAAQLALAEEGDASDELALMGAGCYRLQQDGFRVAFTVSRFGGASSSGSSSSGGSARRLLSTGGSSATTVAVSSSGASSSSSSNSNSIISWLGYYLTGGSAAAANSALLARLYSAGNLDFGASLSAAGARPRHLGSGADNRVVGGLLLHTTRRVLPVPVEGDGAAAVAAAGGASGRCGGGSGRSSEFAELDATCHLYELAYLRQNGSSSNSNSTAASSSSSSSTAASSFTGLDSGALAALRRLFGAANNSVAPYGVDPVFLRASPLYRQDLAAKQDWYYNTSDPDQTSPTGAPYGFHARDLAGRPPGFPVLLESGLGAGRAAALLRYLADGNYLDRRQTQALTAELLVYNPGLHAFAFYRANFDWTASGSIAGRVSAVGFPAMPYVTPGGTLAEAMPAIFANELLPLWLLTSFFIVVTVVGVVSAAMRARRHATAAAAAAEEELIAEAEALGLPRPAAGDFHGLHQMSGTAKGGGGGGGGGGARALKPSMTTVRRVLVKGGTGGMTMKMSPAQRMQRDEEAAAREERLEASGVAGLSLRRAIFREFVRHDGGLLYDVAVCLLLVAAAAYWTGVVDNNLALYDAQSYYNIYDAQGFAAANWLLPARAANATLQPAPLAAPSPSSSSSTNGSTSDATDTTATAALSSNAALLLTQLGLTAPNSAGDPGRWMLPAAAPASAGGSDEWDSFNTAISNAHQLVTLWTGYGIIQAVVIIFLIAKLIGVLEFQARLGIICRSLMTMANPIGHLVVVLCVVVVMLAAASNLVMGTRVPAFSTLPGALTDTFGLIVGVGMLDLSYLSDPSLQLSGVERSVAGLILAAQVLLLMFVLVSFFFATMGHIFMKQKHSIDWQGAPGVGSDLVNVVFPDLARKLADLLPGAQERRRRRAAAAALAAAAARAKRAAARPVSDIGAAAAAASISAESEDAEAAAAAAAAAAGCCAPTVACDDLAAPPNRALLRTLAAGGIDELMCAADLPKTWNGRVRAARVEGGRRLIDKATMRGLLLQAASASNKYRLPPGKVVSEDGAGAGADNGQQPADPADLLNVEQRGQALLAARRVMERVGRTYGSQTPEFQALERAAAEEAARRRRDERLLDGAGALMRGAAGADDDEEGAGTPGGAAAAAAAASSPRAPLHHSLSTEIAIHLSIYDALNAAVDSIVRWQSGVHRWQLRTWKQMAAAYLFNQQLMAGLGVAPGPAFVERPPALQDEGGALAAAGPRAGNMVGGGGGGGGADAAGGAAAFAAAGAGGDANCSVLPPWLRVNSPAAAGPPKRASFAEHAASGVLSPSQLSMTEAARARSHSVTAGAGAASHLHPSPHPHAAHHGGNAVAPAFMPAGGGPHATTVAVAPAAPGQGTSATQEGGRWASSSPAPQPHPYPYPPPLPLGAGYAMSPPGSAGTGAGTARHMPLLLEENSQSSWGATSPSTAAPPQPEEQLGEAEIAAVMAAWSTPLEAPLAAPWRPLSTVAYSQTAAAAAAAAAVVVAAKDQPPPPPPMTWAAPAPGRTSQTGVAPTGADGAVVGMTPPPRRPSTTGAVGRTSGSGTGDADRTSGGASGPRTSGGGRTTPLFTGSATMPAIRGGAAVAAGAGVGGNASGWHRERQSPLRDSQSADVQAVLAAAARRMPAPPPVGPPGGARGSSYSHAITPVPEERIGYGAGAADGGTGSPGDTAEVARLRTASEYVPRSGGTSSASASAGAFAGMKERLVGLMKGRSQLGGRDGSSGGGADTGSGGNSPSAVTRRQGSAASAGGAAAGRVSGGGGGGADRNMVYNMAYSMRRRSAEGPEASASEAEGGPQ</sequence>
<feature type="compositionally biased region" description="Gly residues" evidence="6">
    <location>
        <begin position="4461"/>
        <end position="4472"/>
    </location>
</feature>
<feature type="region of interest" description="Disordered" evidence="6">
    <location>
        <begin position="4012"/>
        <end position="4036"/>
    </location>
</feature>
<dbReference type="Gene3D" id="3.80.10.10">
    <property type="entry name" value="Ribonuclease Inhibitor"/>
    <property type="match status" value="1"/>
</dbReference>
<feature type="region of interest" description="Disordered" evidence="6">
    <location>
        <begin position="4621"/>
        <end position="4676"/>
    </location>
</feature>
<feature type="region of interest" description="Disordered" evidence="6">
    <location>
        <begin position="3924"/>
        <end position="3949"/>
    </location>
</feature>
<dbReference type="InterPro" id="IPR013783">
    <property type="entry name" value="Ig-like_fold"/>
</dbReference>
<organism evidence="9 10">
    <name type="scientific">Chlamydomonas schloesseri</name>
    <dbReference type="NCBI Taxonomy" id="2026947"/>
    <lineage>
        <taxon>Eukaryota</taxon>
        <taxon>Viridiplantae</taxon>
        <taxon>Chlorophyta</taxon>
        <taxon>core chlorophytes</taxon>
        <taxon>Chlorophyceae</taxon>
        <taxon>CS clade</taxon>
        <taxon>Chlamydomonadales</taxon>
        <taxon>Chlamydomonadaceae</taxon>
        <taxon>Chlamydomonas</taxon>
    </lineage>
</organism>
<keyword evidence="4 7" id="KW-1133">Transmembrane helix</keyword>
<dbReference type="Pfam" id="PF08016">
    <property type="entry name" value="PKD_channel"/>
    <property type="match status" value="1"/>
</dbReference>
<dbReference type="PANTHER" id="PTHR24216:SF65">
    <property type="entry name" value="PAXILLIN-LIKE PROTEIN 1"/>
    <property type="match status" value="1"/>
</dbReference>
<evidence type="ECO:0000256" key="3">
    <source>
        <dbReference type="ARBA" id="ARBA00022692"/>
    </source>
</evidence>
<evidence type="ECO:0000256" key="4">
    <source>
        <dbReference type="ARBA" id="ARBA00022989"/>
    </source>
</evidence>
<feature type="compositionally biased region" description="Acidic residues" evidence="6">
    <location>
        <begin position="1"/>
        <end position="11"/>
    </location>
</feature>
<feature type="region of interest" description="Disordered" evidence="6">
    <location>
        <begin position="924"/>
        <end position="956"/>
    </location>
</feature>
<dbReference type="PANTHER" id="PTHR24216">
    <property type="entry name" value="PAXILLIN-RELATED"/>
    <property type="match status" value="1"/>
</dbReference>
<dbReference type="GO" id="GO:0005930">
    <property type="term" value="C:axoneme"/>
    <property type="evidence" value="ECO:0007669"/>
    <property type="project" value="UniProtKB-SubCell"/>
</dbReference>
<feature type="region of interest" description="Disordered" evidence="6">
    <location>
        <begin position="3524"/>
        <end position="3546"/>
    </location>
</feature>
<feature type="compositionally biased region" description="Low complexity" evidence="6">
    <location>
        <begin position="2643"/>
        <end position="2664"/>
    </location>
</feature>
<feature type="region of interest" description="Disordered" evidence="6">
    <location>
        <begin position="236"/>
        <end position="432"/>
    </location>
</feature>
<proteinExistence type="predicted"/>
<dbReference type="PRINTS" id="PR01217">
    <property type="entry name" value="PRICHEXTENSN"/>
</dbReference>
<feature type="region of interest" description="Disordered" evidence="6">
    <location>
        <begin position="4324"/>
        <end position="4343"/>
    </location>
</feature>
<dbReference type="EMBL" id="JAEHOD010000049">
    <property type="protein sequence ID" value="KAG2436559.1"/>
    <property type="molecule type" value="Genomic_DNA"/>
</dbReference>
<feature type="region of interest" description="Disordered" evidence="6">
    <location>
        <begin position="1"/>
        <end position="21"/>
    </location>
</feature>
<dbReference type="GO" id="GO:0016020">
    <property type="term" value="C:membrane"/>
    <property type="evidence" value="ECO:0007669"/>
    <property type="project" value="UniProtKB-SubCell"/>
</dbReference>
<dbReference type="InterPro" id="IPR032675">
    <property type="entry name" value="LRR_dom_sf"/>
</dbReference>
<evidence type="ECO:0000313" key="9">
    <source>
        <dbReference type="EMBL" id="KAG2436559.1"/>
    </source>
</evidence>
<keyword evidence="10" id="KW-1185">Reference proteome</keyword>
<feature type="compositionally biased region" description="Pro residues" evidence="6">
    <location>
        <begin position="245"/>
        <end position="429"/>
    </location>
</feature>
<feature type="compositionally biased region" description="Pro residues" evidence="6">
    <location>
        <begin position="4280"/>
        <end position="4291"/>
    </location>
</feature>
<keyword evidence="3 7" id="KW-0812">Transmembrane</keyword>
<evidence type="ECO:0000256" key="1">
    <source>
        <dbReference type="ARBA" id="ARBA00004141"/>
    </source>
</evidence>
<feature type="transmembrane region" description="Helical" evidence="7">
    <location>
        <begin position="3611"/>
        <end position="3633"/>
    </location>
</feature>
<accession>A0A835W4A4</accession>
<name>A0A835W4A4_9CHLO</name>
<dbReference type="Proteomes" id="UP000613740">
    <property type="component" value="Unassembled WGS sequence"/>
</dbReference>
<feature type="transmembrane region" description="Helical" evidence="7">
    <location>
        <begin position="3315"/>
        <end position="3336"/>
    </location>
</feature>
<comment type="caution">
    <text evidence="9">The sequence shown here is derived from an EMBL/GenBank/DDBJ whole genome shotgun (WGS) entry which is preliminary data.</text>
</comment>
<dbReference type="OrthoDB" id="540650at2759"/>
<evidence type="ECO:0000313" key="10">
    <source>
        <dbReference type="Proteomes" id="UP000613740"/>
    </source>
</evidence>
<feature type="compositionally biased region" description="Gly residues" evidence="6">
    <location>
        <begin position="4626"/>
        <end position="4641"/>
    </location>
</feature>
<feature type="compositionally biased region" description="Low complexity" evidence="6">
    <location>
        <begin position="4652"/>
        <end position="4664"/>
    </location>
</feature>